<dbReference type="InterPro" id="IPR011601">
    <property type="entry name" value="MurB_C"/>
</dbReference>
<keyword evidence="16 19" id="KW-0961">Cell wall biogenesis/degradation</keyword>
<dbReference type="eggNOG" id="COG0812">
    <property type="taxonomic scope" value="Bacteria"/>
</dbReference>
<comment type="function">
    <text evidence="2 19">Cell wall formation.</text>
</comment>
<dbReference type="Gene3D" id="3.30.43.10">
    <property type="entry name" value="Uridine Diphospho-n-acetylenolpyruvylglucosamine Reductase, domain 2"/>
    <property type="match status" value="1"/>
</dbReference>
<evidence type="ECO:0000256" key="14">
    <source>
        <dbReference type="ARBA" id="ARBA00023002"/>
    </source>
</evidence>
<evidence type="ECO:0000256" key="15">
    <source>
        <dbReference type="ARBA" id="ARBA00023306"/>
    </source>
</evidence>
<dbReference type="Gene3D" id="3.90.78.10">
    <property type="entry name" value="UDP-N-acetylenolpyruvoylglucosamine reductase, C-terminal domain"/>
    <property type="match status" value="1"/>
</dbReference>
<dbReference type="Gene3D" id="3.30.465.10">
    <property type="match status" value="1"/>
</dbReference>
<evidence type="ECO:0000256" key="9">
    <source>
        <dbReference type="ARBA" id="ARBA00022630"/>
    </source>
</evidence>
<comment type="cofactor">
    <cofactor evidence="1 19">
        <name>FAD</name>
        <dbReference type="ChEBI" id="CHEBI:57692"/>
    </cofactor>
</comment>
<evidence type="ECO:0000256" key="1">
    <source>
        <dbReference type="ARBA" id="ARBA00001974"/>
    </source>
</evidence>
<evidence type="ECO:0000256" key="12">
    <source>
        <dbReference type="ARBA" id="ARBA00022960"/>
    </source>
</evidence>
<keyword evidence="15 19" id="KW-0131">Cell cycle</keyword>
<comment type="catalytic activity">
    <reaction evidence="18 19">
        <text>UDP-N-acetyl-alpha-D-muramate + NADP(+) = UDP-N-acetyl-3-O-(1-carboxyvinyl)-alpha-D-glucosamine + NADPH + H(+)</text>
        <dbReference type="Rhea" id="RHEA:12248"/>
        <dbReference type="ChEBI" id="CHEBI:15378"/>
        <dbReference type="ChEBI" id="CHEBI:57783"/>
        <dbReference type="ChEBI" id="CHEBI:58349"/>
        <dbReference type="ChEBI" id="CHEBI:68483"/>
        <dbReference type="ChEBI" id="CHEBI:70757"/>
        <dbReference type="EC" id="1.3.1.98"/>
    </reaction>
</comment>
<keyword evidence="11 19" id="KW-0521">NADP</keyword>
<keyword evidence="9 19" id="KW-0285">Flavoprotein</keyword>
<dbReference type="SUPFAM" id="SSF56176">
    <property type="entry name" value="FAD-binding/transporter-associated domain-like"/>
    <property type="match status" value="1"/>
</dbReference>
<organism evidence="21 22">
    <name type="scientific">Hydrogenobacter thermophilus (strain DSM 6534 / IAM 12695 / TK-6)</name>
    <dbReference type="NCBI Taxonomy" id="608538"/>
    <lineage>
        <taxon>Bacteria</taxon>
        <taxon>Pseudomonadati</taxon>
        <taxon>Aquificota</taxon>
        <taxon>Aquificia</taxon>
        <taxon>Aquificales</taxon>
        <taxon>Aquificaceae</taxon>
        <taxon>Hydrogenobacter</taxon>
    </lineage>
</organism>
<accession>D3DK91</accession>
<dbReference type="HAMAP" id="MF_00037">
    <property type="entry name" value="MurB"/>
    <property type="match status" value="1"/>
</dbReference>
<comment type="pathway">
    <text evidence="4 19">Cell wall biogenesis; peptidoglycan biosynthesis.</text>
</comment>
<dbReference type="RefSeq" id="WP_012964423.1">
    <property type="nucleotide sequence ID" value="NC_013799.1"/>
</dbReference>
<feature type="active site" evidence="19">
    <location>
        <position position="280"/>
    </location>
</feature>
<dbReference type="OrthoDB" id="9804753at2"/>
<dbReference type="EC" id="1.3.1.98" evidence="5 19"/>
<evidence type="ECO:0000256" key="8">
    <source>
        <dbReference type="ARBA" id="ARBA00022618"/>
    </source>
</evidence>
<dbReference type="PANTHER" id="PTHR21071">
    <property type="entry name" value="UDP-N-ACETYLENOLPYRUVOYLGLUCOSAMINE REDUCTASE"/>
    <property type="match status" value="1"/>
</dbReference>
<evidence type="ECO:0000256" key="4">
    <source>
        <dbReference type="ARBA" id="ARBA00004752"/>
    </source>
</evidence>
<dbReference type="InterPro" id="IPR003170">
    <property type="entry name" value="MurB"/>
</dbReference>
<evidence type="ECO:0000256" key="11">
    <source>
        <dbReference type="ARBA" id="ARBA00022857"/>
    </source>
</evidence>
<dbReference type="GO" id="GO:0005829">
    <property type="term" value="C:cytosol"/>
    <property type="evidence" value="ECO:0007669"/>
    <property type="project" value="TreeGrafter"/>
</dbReference>
<keyword evidence="8 19" id="KW-0132">Cell division</keyword>
<dbReference type="Pfam" id="PF02873">
    <property type="entry name" value="MurB_C"/>
    <property type="match status" value="1"/>
</dbReference>
<evidence type="ECO:0000256" key="5">
    <source>
        <dbReference type="ARBA" id="ARBA00012518"/>
    </source>
</evidence>
<evidence type="ECO:0000256" key="16">
    <source>
        <dbReference type="ARBA" id="ARBA00023316"/>
    </source>
</evidence>
<keyword evidence="22" id="KW-1185">Reference proteome</keyword>
<dbReference type="InterPro" id="IPR016167">
    <property type="entry name" value="FAD-bd_PCMH_sub1"/>
</dbReference>
<dbReference type="GO" id="GO:0051301">
    <property type="term" value="P:cell division"/>
    <property type="evidence" value="ECO:0007669"/>
    <property type="project" value="UniProtKB-KW"/>
</dbReference>
<dbReference type="InterPro" id="IPR016169">
    <property type="entry name" value="FAD-bd_PCMH_sub2"/>
</dbReference>
<keyword evidence="10 19" id="KW-0274">FAD</keyword>
<dbReference type="InterPro" id="IPR006094">
    <property type="entry name" value="Oxid_FAD_bind_N"/>
</dbReference>
<dbReference type="InterPro" id="IPR036318">
    <property type="entry name" value="FAD-bd_PCMH-like_sf"/>
</dbReference>
<dbReference type="GO" id="GO:0071949">
    <property type="term" value="F:FAD binding"/>
    <property type="evidence" value="ECO:0007669"/>
    <property type="project" value="InterPro"/>
</dbReference>
<dbReference type="SUPFAM" id="SSF56194">
    <property type="entry name" value="Uridine diphospho-N-Acetylenolpyruvylglucosamine reductase, MurB, C-terminal domain"/>
    <property type="match status" value="1"/>
</dbReference>
<keyword evidence="12 19" id="KW-0133">Cell shape</keyword>
<evidence type="ECO:0000256" key="13">
    <source>
        <dbReference type="ARBA" id="ARBA00022984"/>
    </source>
</evidence>
<dbReference type="Pfam" id="PF01565">
    <property type="entry name" value="FAD_binding_4"/>
    <property type="match status" value="1"/>
</dbReference>
<dbReference type="KEGG" id="hte:Hydth_1781"/>
<dbReference type="InterPro" id="IPR036635">
    <property type="entry name" value="MurB_C_sf"/>
</dbReference>
<dbReference type="AlphaFoldDB" id="D3DK91"/>
<keyword evidence="7 19" id="KW-0963">Cytoplasm</keyword>
<dbReference type="Proteomes" id="UP000002574">
    <property type="component" value="Chromosome"/>
</dbReference>
<dbReference type="STRING" id="608538.HTH_1799"/>
<evidence type="ECO:0000256" key="10">
    <source>
        <dbReference type="ARBA" id="ARBA00022827"/>
    </source>
</evidence>
<dbReference type="EMBL" id="AP011112">
    <property type="protein sequence ID" value="BAI70243.1"/>
    <property type="molecule type" value="Genomic_DNA"/>
</dbReference>
<comment type="subcellular location">
    <subcellularLocation>
        <location evidence="3 19">Cytoplasm</location>
    </subcellularLocation>
</comment>
<name>D3DK91_HYDTT</name>
<evidence type="ECO:0000256" key="19">
    <source>
        <dbReference type="HAMAP-Rule" id="MF_00037"/>
    </source>
</evidence>
<evidence type="ECO:0000256" key="2">
    <source>
        <dbReference type="ARBA" id="ARBA00003921"/>
    </source>
</evidence>
<comment type="similarity">
    <text evidence="19">Belongs to the MurB family.</text>
</comment>
<dbReference type="GO" id="GO:0071555">
    <property type="term" value="P:cell wall organization"/>
    <property type="evidence" value="ECO:0007669"/>
    <property type="project" value="UniProtKB-KW"/>
</dbReference>
<evidence type="ECO:0000256" key="18">
    <source>
        <dbReference type="ARBA" id="ARBA00048914"/>
    </source>
</evidence>
<keyword evidence="13 19" id="KW-0573">Peptidoglycan synthesis</keyword>
<dbReference type="GO" id="GO:0009252">
    <property type="term" value="P:peptidoglycan biosynthetic process"/>
    <property type="evidence" value="ECO:0007669"/>
    <property type="project" value="UniProtKB-UniRule"/>
</dbReference>
<evidence type="ECO:0000256" key="7">
    <source>
        <dbReference type="ARBA" id="ARBA00022490"/>
    </source>
</evidence>
<dbReference type="NCBIfam" id="NF010480">
    <property type="entry name" value="PRK13905.1"/>
    <property type="match status" value="1"/>
</dbReference>
<protein>
    <recommendedName>
        <fullName evidence="6 19">UDP-N-acetylenolpyruvoylglucosamine reductase</fullName>
        <ecNumber evidence="5 19">1.3.1.98</ecNumber>
    </recommendedName>
    <alternativeName>
        <fullName evidence="17 19">UDP-N-acetylmuramate dehydrogenase</fullName>
    </alternativeName>
</protein>
<gene>
    <name evidence="19 21" type="primary">murB</name>
    <name evidence="21" type="ordered locus">HTH_1799</name>
</gene>
<sequence length="294" mass="32730">MKLEKNVLLAPYTTIRIGGTARFMCFPSDFAELSKAIRWAKEEGLPVFLLGRGANTIFGDYYGLVINTSRLNGMKIFHAGEKVLLEAQCGVRLSQVVKLALELNLEGIYKLAGFPATVGGAVAMNAGAFGTEISHYLKSLLVMDWEGNVEKISAEDVKFDYRSSPFPDMGIVLMAELELKRAELDVRHEQNLIKERRRRTQPINMPTSGSTFKNPPGQYAGKLLEMVGMKGYRVGDVAFSHLHANFLVNLGDGRYEDALKILLEAKRRVYEEFGIYLEEEVKVVESCSTHGGQV</sequence>
<dbReference type="NCBIfam" id="TIGR00179">
    <property type="entry name" value="murB"/>
    <property type="match status" value="1"/>
</dbReference>
<dbReference type="GO" id="GO:0008762">
    <property type="term" value="F:UDP-N-acetylmuramate dehydrogenase activity"/>
    <property type="evidence" value="ECO:0007669"/>
    <property type="project" value="UniProtKB-UniRule"/>
</dbReference>
<dbReference type="PROSITE" id="PS51387">
    <property type="entry name" value="FAD_PCMH"/>
    <property type="match status" value="1"/>
</dbReference>
<evidence type="ECO:0000313" key="22">
    <source>
        <dbReference type="Proteomes" id="UP000002574"/>
    </source>
</evidence>
<dbReference type="PANTHER" id="PTHR21071:SF4">
    <property type="entry name" value="UDP-N-ACETYLENOLPYRUVOYLGLUCOSAMINE REDUCTASE"/>
    <property type="match status" value="1"/>
</dbReference>
<evidence type="ECO:0000259" key="20">
    <source>
        <dbReference type="PROSITE" id="PS51387"/>
    </source>
</evidence>
<feature type="active site" evidence="19">
    <location>
        <position position="162"/>
    </location>
</feature>
<dbReference type="InterPro" id="IPR016166">
    <property type="entry name" value="FAD-bd_PCMH"/>
</dbReference>
<proteinExistence type="inferred from homology"/>
<evidence type="ECO:0000256" key="6">
    <source>
        <dbReference type="ARBA" id="ARBA00015188"/>
    </source>
</evidence>
<evidence type="ECO:0000256" key="17">
    <source>
        <dbReference type="ARBA" id="ARBA00031026"/>
    </source>
</evidence>
<dbReference type="PATRIC" id="fig|608538.5.peg.1815"/>
<dbReference type="GO" id="GO:0008360">
    <property type="term" value="P:regulation of cell shape"/>
    <property type="evidence" value="ECO:0007669"/>
    <property type="project" value="UniProtKB-KW"/>
</dbReference>
<dbReference type="UniPathway" id="UPA00219"/>
<keyword evidence="14 19" id="KW-0560">Oxidoreductase</keyword>
<feature type="domain" description="FAD-binding PCMH-type" evidence="20">
    <location>
        <begin position="16"/>
        <end position="182"/>
    </location>
</feature>
<evidence type="ECO:0000256" key="3">
    <source>
        <dbReference type="ARBA" id="ARBA00004496"/>
    </source>
</evidence>
<reference evidence="21 22" key="1">
    <citation type="journal article" date="2010" name="J. Bacteriol.">
        <title>Complete genome sequence of the thermophilic, obligately chemolithoautotrophic hydrogen-oxidizing bacterium Hydrogenobacter thermophilus TK-6.</title>
        <authorList>
            <person name="Arai H."/>
            <person name="Kanbe H."/>
            <person name="Ishii M."/>
            <person name="Igarashi Y."/>
        </authorList>
    </citation>
    <scope>NUCLEOTIDE SEQUENCE [LARGE SCALE GENOMIC DNA]</scope>
    <source>
        <strain evidence="22">DSM 6534 / IAM 12695 / TK-6 [Tokyo]</strain>
    </source>
</reference>
<evidence type="ECO:0000313" key="21">
    <source>
        <dbReference type="EMBL" id="BAI70243.1"/>
    </source>
</evidence>
<feature type="active site" description="Proton donor" evidence="19">
    <location>
        <position position="210"/>
    </location>
</feature>
<dbReference type="KEGG" id="hth:HTH_1799"/>